<dbReference type="EMBL" id="JBBKTX010000013">
    <property type="protein sequence ID" value="MFK4753026.1"/>
    <property type="molecule type" value="Genomic_DNA"/>
</dbReference>
<feature type="domain" description="Histidine kinase" evidence="19">
    <location>
        <begin position="211"/>
        <end position="426"/>
    </location>
</feature>
<dbReference type="Gene3D" id="3.30.565.10">
    <property type="entry name" value="Histidine kinase-like ATPase, C-terminal domain"/>
    <property type="match status" value="1"/>
</dbReference>
<dbReference type="SUPFAM" id="SSF55785">
    <property type="entry name" value="PYP-like sensor domain (PAS domain)"/>
    <property type="match status" value="1"/>
</dbReference>
<evidence type="ECO:0000256" key="9">
    <source>
        <dbReference type="ARBA" id="ARBA00022679"/>
    </source>
</evidence>
<sequence length="435" mass="49593">MTPVWRRELRRILYLLILAVGCGYYYFGKPLEALCLMMGIYISWQWLQLYRLHRWLDQGQTTVLPRTLGIWGSIFTENQRLQQSSIKHQQRLQAIINRIQDSTAALQDSVLMVDATGALEFWNQAAQNYLGLRSPVDIGQPITNLIRTPEFKAYFDKADYREPLTIRSPINPRIYLQFNITLFGRKDRLILVHDVTRLKQLEEMRKDFVANVSHELRTPLTVISGYVETMQAASEMLPPRWGRMLQQMSEQSHRMENLLKDLLMLSRLETGENEQAQPVALQPLLEAIRRDAASLSSNKHTLSLSIDHDQKLMGFYNELRSAFSNLVFNAVKYTPEGGHVKLHWYSEGGKGYFSVTDNGIGIAHHHIPRLTERFYRADPSRSIATGGTGLGLAIVKHVLLHHDGELQISSEEGKGSTFTCVFPGSRLSDTSAPGQ</sequence>
<evidence type="ECO:0000256" key="16">
    <source>
        <dbReference type="ARBA" id="ARBA00023136"/>
    </source>
</evidence>
<dbReference type="EC" id="2.7.13.3" evidence="3"/>
<evidence type="ECO:0000256" key="11">
    <source>
        <dbReference type="ARBA" id="ARBA00022741"/>
    </source>
</evidence>
<keyword evidence="8" id="KW-0592">Phosphate transport</keyword>
<dbReference type="InterPro" id="IPR000014">
    <property type="entry name" value="PAS"/>
</dbReference>
<evidence type="ECO:0000313" key="22">
    <source>
        <dbReference type="Proteomes" id="UP001620597"/>
    </source>
</evidence>
<keyword evidence="11" id="KW-0547">Nucleotide-binding</keyword>
<dbReference type="Gene3D" id="3.30.450.20">
    <property type="entry name" value="PAS domain"/>
    <property type="match status" value="1"/>
</dbReference>
<feature type="domain" description="PAS" evidence="20">
    <location>
        <begin position="88"/>
        <end position="150"/>
    </location>
</feature>
<dbReference type="InterPro" id="IPR036890">
    <property type="entry name" value="HATPase_C_sf"/>
</dbReference>
<evidence type="ECO:0000259" key="20">
    <source>
        <dbReference type="PROSITE" id="PS50112"/>
    </source>
</evidence>
<dbReference type="SMART" id="SM00387">
    <property type="entry name" value="HATPase_c"/>
    <property type="match status" value="1"/>
</dbReference>
<keyword evidence="5" id="KW-0813">Transport</keyword>
<dbReference type="InterPro" id="IPR035965">
    <property type="entry name" value="PAS-like_dom_sf"/>
</dbReference>
<dbReference type="InterPro" id="IPR014310">
    <property type="entry name" value="Sig_transdc_His_kinase_PhoR"/>
</dbReference>
<evidence type="ECO:0000256" key="2">
    <source>
        <dbReference type="ARBA" id="ARBA00004236"/>
    </source>
</evidence>
<dbReference type="GO" id="GO:0004673">
    <property type="term" value="F:protein histidine kinase activity"/>
    <property type="evidence" value="ECO:0007669"/>
    <property type="project" value="UniProtKB-EC"/>
</dbReference>
<keyword evidence="9 21" id="KW-0808">Transferase</keyword>
<dbReference type="PROSITE" id="PS50109">
    <property type="entry name" value="HIS_KIN"/>
    <property type="match status" value="1"/>
</dbReference>
<dbReference type="CDD" id="cd00130">
    <property type="entry name" value="PAS"/>
    <property type="match status" value="1"/>
</dbReference>
<dbReference type="Pfam" id="PF00512">
    <property type="entry name" value="HisKA"/>
    <property type="match status" value="1"/>
</dbReference>
<dbReference type="InterPro" id="IPR003594">
    <property type="entry name" value="HATPase_dom"/>
</dbReference>
<evidence type="ECO:0000256" key="18">
    <source>
        <dbReference type="SAM" id="Phobius"/>
    </source>
</evidence>
<comment type="subcellular location">
    <subcellularLocation>
        <location evidence="2">Cell membrane</location>
    </subcellularLocation>
</comment>
<evidence type="ECO:0000256" key="6">
    <source>
        <dbReference type="ARBA" id="ARBA00022475"/>
    </source>
</evidence>
<evidence type="ECO:0000256" key="7">
    <source>
        <dbReference type="ARBA" id="ARBA00022553"/>
    </source>
</evidence>
<evidence type="ECO:0000256" key="3">
    <source>
        <dbReference type="ARBA" id="ARBA00012438"/>
    </source>
</evidence>
<dbReference type="InterPro" id="IPR005467">
    <property type="entry name" value="His_kinase_dom"/>
</dbReference>
<reference evidence="21 22" key="1">
    <citation type="submission" date="2024-03" db="EMBL/GenBank/DDBJ databases">
        <title>High-quality draft genome sequence of Oceanobacter sp. wDCs-4.</title>
        <authorList>
            <person name="Dong C."/>
        </authorList>
    </citation>
    <scope>NUCLEOTIDE SEQUENCE [LARGE SCALE GENOMIC DNA]</scope>
    <source>
        <strain evidence="22">wDCs-4</strain>
    </source>
</reference>
<keyword evidence="6" id="KW-1003">Cell membrane</keyword>
<evidence type="ECO:0000256" key="15">
    <source>
        <dbReference type="ARBA" id="ARBA00023012"/>
    </source>
</evidence>
<dbReference type="Proteomes" id="UP001620597">
    <property type="component" value="Unassembled WGS sequence"/>
</dbReference>
<dbReference type="PANTHER" id="PTHR45453">
    <property type="entry name" value="PHOSPHATE REGULON SENSOR PROTEIN PHOR"/>
    <property type="match status" value="1"/>
</dbReference>
<comment type="function">
    <text evidence="17">Member of the two-component regulatory system PhoR/PhoB involved in the phosphate regulon genes expression. PhoR may function as a membrane-associated protein kinase that phosphorylates PhoB in response to environmental signals.</text>
</comment>
<dbReference type="InterPro" id="IPR036097">
    <property type="entry name" value="HisK_dim/P_sf"/>
</dbReference>
<keyword evidence="16 18" id="KW-0472">Membrane</keyword>
<keyword evidence="14 18" id="KW-1133">Transmembrane helix</keyword>
<evidence type="ECO:0000256" key="10">
    <source>
        <dbReference type="ARBA" id="ARBA00022692"/>
    </source>
</evidence>
<dbReference type="Pfam" id="PF11808">
    <property type="entry name" value="PhoR"/>
    <property type="match status" value="1"/>
</dbReference>
<evidence type="ECO:0000256" key="14">
    <source>
        <dbReference type="ARBA" id="ARBA00022989"/>
    </source>
</evidence>
<dbReference type="SUPFAM" id="SSF55874">
    <property type="entry name" value="ATPase domain of HSP90 chaperone/DNA topoisomerase II/histidine kinase"/>
    <property type="match status" value="1"/>
</dbReference>
<dbReference type="Gene3D" id="1.10.287.130">
    <property type="match status" value="1"/>
</dbReference>
<dbReference type="SMART" id="SM00388">
    <property type="entry name" value="HisKA"/>
    <property type="match status" value="1"/>
</dbReference>
<protein>
    <recommendedName>
        <fullName evidence="4">Phosphate regulon sensor protein PhoR</fullName>
        <ecNumber evidence="3">2.7.13.3</ecNumber>
    </recommendedName>
</protein>
<evidence type="ECO:0000313" key="21">
    <source>
        <dbReference type="EMBL" id="MFK4753026.1"/>
    </source>
</evidence>
<name>A0ABW8NJ81_9GAMM</name>
<dbReference type="Pfam" id="PF02518">
    <property type="entry name" value="HATPase_c"/>
    <property type="match status" value="1"/>
</dbReference>
<dbReference type="PRINTS" id="PR00344">
    <property type="entry name" value="BCTRLSENSOR"/>
</dbReference>
<evidence type="ECO:0000256" key="1">
    <source>
        <dbReference type="ARBA" id="ARBA00000085"/>
    </source>
</evidence>
<dbReference type="PANTHER" id="PTHR45453:SF1">
    <property type="entry name" value="PHOSPHATE REGULON SENSOR PROTEIN PHOR"/>
    <property type="match status" value="1"/>
</dbReference>
<accession>A0ABW8NJ81</accession>
<keyword evidence="22" id="KW-1185">Reference proteome</keyword>
<keyword evidence="7" id="KW-0597">Phosphoprotein</keyword>
<evidence type="ECO:0000256" key="13">
    <source>
        <dbReference type="ARBA" id="ARBA00022840"/>
    </source>
</evidence>
<comment type="catalytic activity">
    <reaction evidence="1">
        <text>ATP + protein L-histidine = ADP + protein N-phospho-L-histidine.</text>
        <dbReference type="EC" id="2.7.13.3"/>
    </reaction>
</comment>
<dbReference type="PROSITE" id="PS51257">
    <property type="entry name" value="PROKAR_LIPOPROTEIN"/>
    <property type="match status" value="1"/>
</dbReference>
<organism evidence="21 22">
    <name type="scientific">Oceanobacter antarcticus</name>
    <dbReference type="NCBI Taxonomy" id="3133425"/>
    <lineage>
        <taxon>Bacteria</taxon>
        <taxon>Pseudomonadati</taxon>
        <taxon>Pseudomonadota</taxon>
        <taxon>Gammaproteobacteria</taxon>
        <taxon>Oceanospirillales</taxon>
        <taxon>Oceanospirillaceae</taxon>
        <taxon>Oceanobacter</taxon>
    </lineage>
</organism>
<evidence type="ECO:0000256" key="12">
    <source>
        <dbReference type="ARBA" id="ARBA00022777"/>
    </source>
</evidence>
<keyword evidence="12 21" id="KW-0418">Kinase</keyword>
<dbReference type="CDD" id="cd00082">
    <property type="entry name" value="HisKA"/>
    <property type="match status" value="1"/>
</dbReference>
<dbReference type="InterPro" id="IPR004358">
    <property type="entry name" value="Sig_transdc_His_kin-like_C"/>
</dbReference>
<keyword evidence="10 18" id="KW-0812">Transmembrane</keyword>
<dbReference type="InterPro" id="IPR021766">
    <property type="entry name" value="PhoR_N"/>
</dbReference>
<proteinExistence type="predicted"/>
<feature type="transmembrane region" description="Helical" evidence="18">
    <location>
        <begin position="12"/>
        <end position="28"/>
    </location>
</feature>
<comment type="caution">
    <text evidence="21">The sequence shown here is derived from an EMBL/GenBank/DDBJ whole genome shotgun (WGS) entry which is preliminary data.</text>
</comment>
<keyword evidence="15" id="KW-0902">Two-component regulatory system</keyword>
<dbReference type="InterPro" id="IPR003661">
    <property type="entry name" value="HisK_dim/P_dom"/>
</dbReference>
<evidence type="ECO:0000256" key="4">
    <source>
        <dbReference type="ARBA" id="ARBA00019665"/>
    </source>
</evidence>
<dbReference type="SMART" id="SM00091">
    <property type="entry name" value="PAS"/>
    <property type="match status" value="1"/>
</dbReference>
<evidence type="ECO:0000259" key="19">
    <source>
        <dbReference type="PROSITE" id="PS50109"/>
    </source>
</evidence>
<evidence type="ECO:0000256" key="17">
    <source>
        <dbReference type="ARBA" id="ARBA00025207"/>
    </source>
</evidence>
<dbReference type="RefSeq" id="WP_416206126.1">
    <property type="nucleotide sequence ID" value="NZ_JBBKTX010000013.1"/>
</dbReference>
<dbReference type="InterPro" id="IPR050351">
    <property type="entry name" value="BphY/WalK/GraS-like"/>
</dbReference>
<keyword evidence="13" id="KW-0067">ATP-binding</keyword>
<evidence type="ECO:0000256" key="5">
    <source>
        <dbReference type="ARBA" id="ARBA00022448"/>
    </source>
</evidence>
<dbReference type="PROSITE" id="PS50112">
    <property type="entry name" value="PAS"/>
    <property type="match status" value="1"/>
</dbReference>
<dbReference type="SUPFAM" id="SSF47384">
    <property type="entry name" value="Homodimeric domain of signal transducing histidine kinase"/>
    <property type="match status" value="1"/>
</dbReference>
<evidence type="ECO:0000256" key="8">
    <source>
        <dbReference type="ARBA" id="ARBA00022592"/>
    </source>
</evidence>
<dbReference type="NCBIfam" id="TIGR02966">
    <property type="entry name" value="phoR_proteo"/>
    <property type="match status" value="1"/>
</dbReference>
<gene>
    <name evidence="21" type="primary">phoR</name>
    <name evidence="21" type="ORF">WG929_11445</name>
</gene>